<name>A0A811KWU8_9BILA</name>
<dbReference type="Pfam" id="PF01359">
    <property type="entry name" value="Transposase_1"/>
    <property type="match status" value="1"/>
</dbReference>
<dbReference type="EMBL" id="CAJFDH010000004">
    <property type="protein sequence ID" value="CAD5219924.1"/>
    <property type="molecule type" value="Genomic_DNA"/>
</dbReference>
<evidence type="ECO:0008006" key="3">
    <source>
        <dbReference type="Google" id="ProtNLM"/>
    </source>
</evidence>
<dbReference type="Gene3D" id="3.30.420.10">
    <property type="entry name" value="Ribonuclease H-like superfamily/Ribonuclease H"/>
    <property type="match status" value="1"/>
</dbReference>
<comment type="caution">
    <text evidence="1">The sequence shown here is derived from an EMBL/GenBank/DDBJ whole genome shotgun (WGS) entry which is preliminary data.</text>
</comment>
<dbReference type="Proteomes" id="UP000783686">
    <property type="component" value="Unassembled WGS sequence"/>
</dbReference>
<dbReference type="InterPro" id="IPR052709">
    <property type="entry name" value="Transposase-MT_Hybrid"/>
</dbReference>
<protein>
    <recommendedName>
        <fullName evidence="3">DDE_3 domain-containing protein</fullName>
    </recommendedName>
</protein>
<organism evidence="1 2">
    <name type="scientific">Bursaphelenchus okinawaensis</name>
    <dbReference type="NCBI Taxonomy" id="465554"/>
    <lineage>
        <taxon>Eukaryota</taxon>
        <taxon>Metazoa</taxon>
        <taxon>Ecdysozoa</taxon>
        <taxon>Nematoda</taxon>
        <taxon>Chromadorea</taxon>
        <taxon>Rhabditida</taxon>
        <taxon>Tylenchina</taxon>
        <taxon>Tylenchomorpha</taxon>
        <taxon>Aphelenchoidea</taxon>
        <taxon>Aphelenchoididae</taxon>
        <taxon>Bursaphelenchus</taxon>
    </lineage>
</organism>
<evidence type="ECO:0000313" key="1">
    <source>
        <dbReference type="EMBL" id="CAD5219924.1"/>
    </source>
</evidence>
<dbReference type="OrthoDB" id="9970333at2759"/>
<dbReference type="GO" id="GO:0003676">
    <property type="term" value="F:nucleic acid binding"/>
    <property type="evidence" value="ECO:0007669"/>
    <property type="project" value="InterPro"/>
</dbReference>
<accession>A0A811KWU8</accession>
<reference evidence="1" key="1">
    <citation type="submission" date="2020-09" db="EMBL/GenBank/DDBJ databases">
        <authorList>
            <person name="Kikuchi T."/>
        </authorList>
    </citation>
    <scope>NUCLEOTIDE SEQUENCE</scope>
    <source>
        <strain evidence="1">SH1</strain>
    </source>
</reference>
<dbReference type="InterPro" id="IPR001888">
    <property type="entry name" value="Transposase_1"/>
</dbReference>
<dbReference type="AlphaFoldDB" id="A0A811KWU8"/>
<dbReference type="PANTHER" id="PTHR46060:SF1">
    <property type="entry name" value="MARINER MOS1 TRANSPOSASE-LIKE PROTEIN"/>
    <property type="match status" value="1"/>
</dbReference>
<dbReference type="EMBL" id="CAJFCW020000004">
    <property type="protein sequence ID" value="CAG9113041.1"/>
    <property type="molecule type" value="Genomic_DNA"/>
</dbReference>
<dbReference type="InterPro" id="IPR036397">
    <property type="entry name" value="RNaseH_sf"/>
</dbReference>
<dbReference type="Proteomes" id="UP000614601">
    <property type="component" value="Unassembled WGS sequence"/>
</dbReference>
<evidence type="ECO:0000313" key="2">
    <source>
        <dbReference type="Proteomes" id="UP000614601"/>
    </source>
</evidence>
<keyword evidence="2" id="KW-1185">Reference proteome</keyword>
<proteinExistence type="predicted"/>
<sequence>MISFSWNSTGIVYWEMVAHGTTIPVDVYCRQIKSIAAALHGKQNRVFFIHDTACALVTKLTQHKLKSLGWTVMSYAQYSPEVALTDYHMFHSLQNHLNATRFDNREYLKRWWANFFNSNSRFLQKLNPNAAEGMETGC</sequence>
<gene>
    <name evidence="1" type="ORF">BOKJ2_LOCUS8687</name>
</gene>
<dbReference type="PANTHER" id="PTHR46060">
    <property type="entry name" value="MARINER MOS1 TRANSPOSASE-LIKE PROTEIN"/>
    <property type="match status" value="1"/>
</dbReference>